<dbReference type="EMBL" id="OBDY01000027">
    <property type="protein sequence ID" value="SNY64799.1"/>
    <property type="molecule type" value="Genomic_DNA"/>
</dbReference>
<dbReference type="Proteomes" id="UP000219612">
    <property type="component" value="Unassembled WGS sequence"/>
</dbReference>
<proteinExistence type="predicted"/>
<dbReference type="RefSeq" id="WP_097327180.1">
    <property type="nucleotide sequence ID" value="NZ_OBDY01000027.1"/>
</dbReference>
<dbReference type="OrthoDB" id="5117757at2"/>
<keyword evidence="1" id="KW-0472">Membrane</keyword>
<dbReference type="AlphaFoldDB" id="A0A285JWV8"/>
<feature type="transmembrane region" description="Helical" evidence="1">
    <location>
        <begin position="46"/>
        <end position="65"/>
    </location>
</feature>
<keyword evidence="1" id="KW-1133">Transmembrane helix</keyword>
<reference evidence="2 3" key="1">
    <citation type="submission" date="2017-09" db="EMBL/GenBank/DDBJ databases">
        <authorList>
            <person name="Ehlers B."/>
            <person name="Leendertz F.H."/>
        </authorList>
    </citation>
    <scope>NUCLEOTIDE SEQUENCE [LARGE SCALE GENOMIC DNA]</scope>
    <source>
        <strain evidence="2 3">CGMCC 4.6857</strain>
    </source>
</reference>
<keyword evidence="1" id="KW-0812">Transmembrane</keyword>
<keyword evidence="3" id="KW-1185">Reference proteome</keyword>
<sequence>MTDDDLRALLRRADPARDLPASPQRFPLEDIMTTATPAPPAPRKKIALAAAALVLVAAGIGWLTLRPEETTPTVTTQELRTVQLTAPGVQAKCVEPTAEVLAERADFAFAGTVTAVEGATVTLDVTRVYRGDAAGQVRIAQAGDSSEQMMGSGKFENGKKYLVASSQGSMLICGYSGEADAEGLQGLYDRAFA</sequence>
<evidence type="ECO:0000256" key="1">
    <source>
        <dbReference type="SAM" id="Phobius"/>
    </source>
</evidence>
<name>A0A285JWV8_9ACTN</name>
<accession>A0A285JWV8</accession>
<evidence type="ECO:0000313" key="3">
    <source>
        <dbReference type="Proteomes" id="UP000219612"/>
    </source>
</evidence>
<protein>
    <submittedName>
        <fullName evidence="2">Uncharacterized protein</fullName>
    </submittedName>
</protein>
<evidence type="ECO:0000313" key="2">
    <source>
        <dbReference type="EMBL" id="SNY64799.1"/>
    </source>
</evidence>
<organism evidence="2 3">
    <name type="scientific">Paractinoplanes atraurantiacus</name>
    <dbReference type="NCBI Taxonomy" id="1036182"/>
    <lineage>
        <taxon>Bacteria</taxon>
        <taxon>Bacillati</taxon>
        <taxon>Actinomycetota</taxon>
        <taxon>Actinomycetes</taxon>
        <taxon>Micromonosporales</taxon>
        <taxon>Micromonosporaceae</taxon>
        <taxon>Paractinoplanes</taxon>
    </lineage>
</organism>
<gene>
    <name evidence="2" type="ORF">SAMN05421748_12752</name>
</gene>